<accession>A0A1F6CX43</accession>
<sequence length="276" mass="31606">MFKQTVGNFLEKKWPWAYKIIVLPKRRIQWFFIWRKSGLAIRDEAAARQSLKRARGFKQMVVPERDAVRYVGTNPEEGTAQLAILMYHGCKPSDTVFELGCGALIAGYPIMQYLDAGNYFGIEPNKWLVEDSLKIPQIKETASQKSPRIAHNTEFDGSEFKTKFDYVIGHSIFSHAAHWQWPLFLKNIDTCVGPGSKILVSLHFTEGNTYGDVGYKGTELDFNEWVYPGISFFRKETIQDCAEKYGYNFKVDLVAPMLINIAHPGANHSWILLEKK</sequence>
<protein>
    <recommendedName>
        <fullName evidence="3">Methyltransferase type 11 domain-containing protein</fullName>
    </recommendedName>
</protein>
<dbReference type="STRING" id="1798480.A2851_02480"/>
<name>A0A1F6CX43_9BACT</name>
<dbReference type="Pfam" id="PF13489">
    <property type="entry name" value="Methyltransf_23"/>
    <property type="match status" value="1"/>
</dbReference>
<dbReference type="Gene3D" id="3.40.50.150">
    <property type="entry name" value="Vaccinia Virus protein VP39"/>
    <property type="match status" value="1"/>
</dbReference>
<dbReference type="AlphaFoldDB" id="A0A1F6CX43"/>
<comment type="caution">
    <text evidence="1">The sequence shown here is derived from an EMBL/GenBank/DDBJ whole genome shotgun (WGS) entry which is preliminary data.</text>
</comment>
<evidence type="ECO:0008006" key="3">
    <source>
        <dbReference type="Google" id="ProtNLM"/>
    </source>
</evidence>
<dbReference type="SUPFAM" id="SSF53335">
    <property type="entry name" value="S-adenosyl-L-methionine-dependent methyltransferases"/>
    <property type="match status" value="1"/>
</dbReference>
<dbReference type="InterPro" id="IPR029063">
    <property type="entry name" value="SAM-dependent_MTases_sf"/>
</dbReference>
<dbReference type="EMBL" id="MFKT01000009">
    <property type="protein sequence ID" value="OGG53729.1"/>
    <property type="molecule type" value="Genomic_DNA"/>
</dbReference>
<reference evidence="1 2" key="1">
    <citation type="journal article" date="2016" name="Nat. Commun.">
        <title>Thousands of microbial genomes shed light on interconnected biogeochemical processes in an aquifer system.</title>
        <authorList>
            <person name="Anantharaman K."/>
            <person name="Brown C.T."/>
            <person name="Hug L.A."/>
            <person name="Sharon I."/>
            <person name="Castelle C.J."/>
            <person name="Probst A.J."/>
            <person name="Thomas B.C."/>
            <person name="Singh A."/>
            <person name="Wilkins M.J."/>
            <person name="Karaoz U."/>
            <person name="Brodie E.L."/>
            <person name="Williams K.H."/>
            <person name="Hubbard S.S."/>
            <person name="Banfield J.F."/>
        </authorList>
    </citation>
    <scope>NUCLEOTIDE SEQUENCE [LARGE SCALE GENOMIC DNA]</scope>
</reference>
<evidence type="ECO:0000313" key="2">
    <source>
        <dbReference type="Proteomes" id="UP000176863"/>
    </source>
</evidence>
<organism evidence="1 2">
    <name type="scientific">Candidatus Kaiserbacteria bacterium RIFCSPHIGHO2_01_FULL_53_29</name>
    <dbReference type="NCBI Taxonomy" id="1798480"/>
    <lineage>
        <taxon>Bacteria</taxon>
        <taxon>Candidatus Kaiseribacteriota</taxon>
    </lineage>
</organism>
<proteinExistence type="predicted"/>
<dbReference type="Proteomes" id="UP000176863">
    <property type="component" value="Unassembled WGS sequence"/>
</dbReference>
<evidence type="ECO:0000313" key="1">
    <source>
        <dbReference type="EMBL" id="OGG53729.1"/>
    </source>
</evidence>
<gene>
    <name evidence="1" type="ORF">A2851_02480</name>
</gene>